<evidence type="ECO:0000256" key="4">
    <source>
        <dbReference type="ARBA" id="ARBA00022475"/>
    </source>
</evidence>
<keyword evidence="6" id="KW-0812">Transmembrane</keyword>
<keyword evidence="12" id="KW-1185">Reference proteome</keyword>
<comment type="subcellular location">
    <subcellularLocation>
        <location evidence="1">Cell inner membrane</location>
        <topology evidence="1">Single-pass membrane protein</topology>
        <orientation evidence="1">Periplasmic side</orientation>
    </subcellularLocation>
</comment>
<feature type="domain" description="TonB C-terminal" evidence="10">
    <location>
        <begin position="149"/>
        <end position="242"/>
    </location>
</feature>
<evidence type="ECO:0000256" key="9">
    <source>
        <dbReference type="ARBA" id="ARBA00023136"/>
    </source>
</evidence>
<evidence type="ECO:0000259" key="10">
    <source>
        <dbReference type="PROSITE" id="PS52015"/>
    </source>
</evidence>
<protein>
    <submittedName>
        <fullName evidence="11">TonB family protein</fullName>
    </submittedName>
</protein>
<evidence type="ECO:0000256" key="8">
    <source>
        <dbReference type="ARBA" id="ARBA00022989"/>
    </source>
</evidence>
<dbReference type="PROSITE" id="PS52015">
    <property type="entry name" value="TONB_CTD"/>
    <property type="match status" value="1"/>
</dbReference>
<dbReference type="Proteomes" id="UP000664369">
    <property type="component" value="Unassembled WGS sequence"/>
</dbReference>
<keyword evidence="3" id="KW-0813">Transport</keyword>
<organism evidence="11 12">
    <name type="scientific">Hymenobacter negativus</name>
    <dbReference type="NCBI Taxonomy" id="2795026"/>
    <lineage>
        <taxon>Bacteria</taxon>
        <taxon>Pseudomonadati</taxon>
        <taxon>Bacteroidota</taxon>
        <taxon>Cytophagia</taxon>
        <taxon>Cytophagales</taxon>
        <taxon>Hymenobacteraceae</taxon>
        <taxon>Hymenobacter</taxon>
    </lineage>
</organism>
<accession>A0ABS3QK35</accession>
<comment type="similarity">
    <text evidence="2">Belongs to the TonB family.</text>
</comment>
<dbReference type="PANTHER" id="PTHR33446:SF2">
    <property type="entry name" value="PROTEIN TONB"/>
    <property type="match status" value="1"/>
</dbReference>
<dbReference type="Gene3D" id="2.60.40.1120">
    <property type="entry name" value="Carboxypeptidase-like, regulatory domain"/>
    <property type="match status" value="1"/>
</dbReference>
<keyword evidence="5" id="KW-0997">Cell inner membrane</keyword>
<gene>
    <name evidence="11" type="ORF">J4E00_20775</name>
</gene>
<dbReference type="SUPFAM" id="SSF49464">
    <property type="entry name" value="Carboxypeptidase regulatory domain-like"/>
    <property type="match status" value="1"/>
</dbReference>
<evidence type="ECO:0000256" key="2">
    <source>
        <dbReference type="ARBA" id="ARBA00006555"/>
    </source>
</evidence>
<dbReference type="InterPro" id="IPR006260">
    <property type="entry name" value="TonB/TolA_C"/>
</dbReference>
<keyword evidence="4" id="KW-1003">Cell membrane</keyword>
<evidence type="ECO:0000256" key="3">
    <source>
        <dbReference type="ARBA" id="ARBA00022448"/>
    </source>
</evidence>
<comment type="caution">
    <text evidence="11">The sequence shown here is derived from an EMBL/GenBank/DDBJ whole genome shotgun (WGS) entry which is preliminary data.</text>
</comment>
<dbReference type="InterPro" id="IPR037682">
    <property type="entry name" value="TonB_C"/>
</dbReference>
<keyword evidence="7" id="KW-0653">Protein transport</keyword>
<dbReference type="Gene3D" id="3.30.1150.10">
    <property type="match status" value="1"/>
</dbReference>
<name>A0ABS3QK35_9BACT</name>
<dbReference type="PANTHER" id="PTHR33446">
    <property type="entry name" value="PROTEIN TONB-RELATED"/>
    <property type="match status" value="1"/>
</dbReference>
<keyword evidence="9" id="KW-0472">Membrane</keyword>
<dbReference type="InterPro" id="IPR008969">
    <property type="entry name" value="CarboxyPept-like_regulatory"/>
</dbReference>
<proteinExistence type="inferred from homology"/>
<dbReference type="EMBL" id="JAGETZ010000011">
    <property type="protein sequence ID" value="MBO2011512.1"/>
    <property type="molecule type" value="Genomic_DNA"/>
</dbReference>
<evidence type="ECO:0000256" key="5">
    <source>
        <dbReference type="ARBA" id="ARBA00022519"/>
    </source>
</evidence>
<evidence type="ECO:0000256" key="1">
    <source>
        <dbReference type="ARBA" id="ARBA00004383"/>
    </source>
</evidence>
<dbReference type="NCBIfam" id="TIGR01352">
    <property type="entry name" value="tonB_Cterm"/>
    <property type="match status" value="1"/>
</dbReference>
<sequence>MLFSSTLLLVAHVLAGGPHVVSAPVARPASLAVAPVVAGRVINEQGQPLPGVVVAVQGSAQLTSTNSDGDFLLTLNTPKTVLVFKCQGYREQSLPVSVGNALTVKMYSLKTAAPSTLGANAAEAAAVAEGAASKPQVLNFSEVLPTFPGGDVAYRAYMRQNAHFPEEAQTKRASGTVYVGFVVDEQGRIVDAEVVRGVGFGFDQEALRLIRLMPWWNPGTVGGKPVRVTRTLGVPFVFREKE</sequence>
<evidence type="ECO:0000256" key="6">
    <source>
        <dbReference type="ARBA" id="ARBA00022692"/>
    </source>
</evidence>
<keyword evidence="8" id="KW-1133">Transmembrane helix</keyword>
<evidence type="ECO:0000256" key="7">
    <source>
        <dbReference type="ARBA" id="ARBA00022927"/>
    </source>
</evidence>
<dbReference type="SUPFAM" id="SSF74653">
    <property type="entry name" value="TolA/TonB C-terminal domain"/>
    <property type="match status" value="1"/>
</dbReference>
<evidence type="ECO:0000313" key="11">
    <source>
        <dbReference type="EMBL" id="MBO2011512.1"/>
    </source>
</evidence>
<dbReference type="Pfam" id="PF03544">
    <property type="entry name" value="TonB_C"/>
    <property type="match status" value="1"/>
</dbReference>
<dbReference type="RefSeq" id="WP_208177200.1">
    <property type="nucleotide sequence ID" value="NZ_JAGETZ010000011.1"/>
</dbReference>
<dbReference type="InterPro" id="IPR051045">
    <property type="entry name" value="TonB-dependent_transducer"/>
</dbReference>
<dbReference type="Pfam" id="PF13715">
    <property type="entry name" value="CarbopepD_reg_2"/>
    <property type="match status" value="1"/>
</dbReference>
<reference evidence="11 12" key="1">
    <citation type="submission" date="2021-03" db="EMBL/GenBank/DDBJ databases">
        <authorList>
            <person name="Kim M.K."/>
        </authorList>
    </citation>
    <scope>NUCLEOTIDE SEQUENCE [LARGE SCALE GENOMIC DNA]</scope>
    <source>
        <strain evidence="11 12">BT442</strain>
    </source>
</reference>
<evidence type="ECO:0000313" key="12">
    <source>
        <dbReference type="Proteomes" id="UP000664369"/>
    </source>
</evidence>